<proteinExistence type="predicted"/>
<evidence type="ECO:0000313" key="3">
    <source>
        <dbReference type="EMBL" id="WTZ14420.1"/>
    </source>
</evidence>
<dbReference type="GO" id="GO:0004497">
    <property type="term" value="F:monooxygenase activity"/>
    <property type="evidence" value="ECO:0007669"/>
    <property type="project" value="UniProtKB-KW"/>
</dbReference>
<dbReference type="InterPro" id="IPR011008">
    <property type="entry name" value="Dimeric_a/b-barrel"/>
</dbReference>
<dbReference type="EMBL" id="CP109546">
    <property type="protein sequence ID" value="WTZ06667.1"/>
    <property type="molecule type" value="Genomic_DNA"/>
</dbReference>
<dbReference type="AlphaFoldDB" id="A0AAU3HMH8"/>
<feature type="domain" description="ABM" evidence="1">
    <location>
        <begin position="2"/>
        <end position="92"/>
    </location>
</feature>
<gene>
    <name evidence="2" type="ORF">OG699_00610</name>
    <name evidence="3" type="ORF">OG699_44655</name>
</gene>
<dbReference type="EMBL" id="CP109546">
    <property type="protein sequence ID" value="WTZ14420.1"/>
    <property type="molecule type" value="Genomic_DNA"/>
</dbReference>
<dbReference type="InterPro" id="IPR007138">
    <property type="entry name" value="ABM_dom"/>
</dbReference>
<reference evidence="2" key="1">
    <citation type="submission" date="2022-10" db="EMBL/GenBank/DDBJ databases">
        <title>The complete genomes of actinobacterial strains from the NBC collection.</title>
        <authorList>
            <person name="Joergensen T.S."/>
            <person name="Alvarez Arevalo M."/>
            <person name="Sterndorff E.B."/>
            <person name="Faurdal D."/>
            <person name="Vuksanovic O."/>
            <person name="Mourched A.-S."/>
            <person name="Charusanti P."/>
            <person name="Shaw S."/>
            <person name="Blin K."/>
            <person name="Weber T."/>
        </authorList>
    </citation>
    <scope>NUCLEOTIDE SEQUENCE</scope>
    <source>
        <strain evidence="2">NBC_01393</strain>
    </source>
</reference>
<evidence type="ECO:0000313" key="2">
    <source>
        <dbReference type="EMBL" id="WTZ06667.1"/>
    </source>
</evidence>
<dbReference type="Gene3D" id="3.30.70.100">
    <property type="match status" value="1"/>
</dbReference>
<keyword evidence="2" id="KW-0560">Oxidoreductase</keyword>
<organism evidence="2">
    <name type="scientific">Streptomyces sp. NBC_01393</name>
    <dbReference type="NCBI Taxonomy" id="2903851"/>
    <lineage>
        <taxon>Bacteria</taxon>
        <taxon>Bacillati</taxon>
        <taxon>Actinomycetota</taxon>
        <taxon>Actinomycetes</taxon>
        <taxon>Kitasatosporales</taxon>
        <taxon>Streptomycetaceae</taxon>
        <taxon>Streptomyces</taxon>
    </lineage>
</organism>
<dbReference type="SUPFAM" id="SSF54909">
    <property type="entry name" value="Dimeric alpha+beta barrel"/>
    <property type="match status" value="1"/>
</dbReference>
<sequence>MVTFINRFTVTGPAEEFERLFDDTSAFFRDRPGFLRHRLLRHTEQPGSYVNIAEWTDDESFRAAVTHPDFAPHAAALRTVSTSEPNLYTAVLEREAATGN</sequence>
<name>A0AAU3HMH8_9ACTN</name>
<protein>
    <submittedName>
        <fullName evidence="2">Antibiotic biosynthesis monooxygenase</fullName>
    </submittedName>
</protein>
<accession>A0AAU3HMH8</accession>
<dbReference type="PROSITE" id="PS51725">
    <property type="entry name" value="ABM"/>
    <property type="match status" value="1"/>
</dbReference>
<keyword evidence="2" id="KW-0503">Monooxygenase</keyword>
<dbReference type="Pfam" id="PF03992">
    <property type="entry name" value="ABM"/>
    <property type="match status" value="1"/>
</dbReference>
<evidence type="ECO:0000259" key="1">
    <source>
        <dbReference type="PROSITE" id="PS51725"/>
    </source>
</evidence>